<dbReference type="AlphaFoldDB" id="A0A6A6DGL7"/>
<dbReference type="InterPro" id="IPR001810">
    <property type="entry name" value="F-box_dom"/>
</dbReference>
<accession>A0A6A6DGL7</accession>
<gene>
    <name evidence="3" type="ORF">K469DRAFT_742127</name>
</gene>
<dbReference type="InterPro" id="IPR036322">
    <property type="entry name" value="WD40_repeat_dom_sf"/>
</dbReference>
<proteinExistence type="predicted"/>
<dbReference type="InterPro" id="IPR036047">
    <property type="entry name" value="F-box-like_dom_sf"/>
</dbReference>
<evidence type="ECO:0000313" key="3">
    <source>
        <dbReference type="EMBL" id="KAF2178295.1"/>
    </source>
</evidence>
<feature type="region of interest" description="Disordered" evidence="1">
    <location>
        <begin position="466"/>
        <end position="490"/>
    </location>
</feature>
<evidence type="ECO:0000259" key="2">
    <source>
        <dbReference type="PROSITE" id="PS50181"/>
    </source>
</evidence>
<name>A0A6A6DGL7_9PEZI</name>
<dbReference type="Pfam" id="PF12937">
    <property type="entry name" value="F-box-like"/>
    <property type="match status" value="1"/>
</dbReference>
<dbReference type="Gene3D" id="2.130.10.10">
    <property type="entry name" value="YVTN repeat-like/Quinoprotein amine dehydrogenase"/>
    <property type="match status" value="1"/>
</dbReference>
<dbReference type="Proteomes" id="UP000800200">
    <property type="component" value="Unassembled WGS sequence"/>
</dbReference>
<protein>
    <recommendedName>
        <fullName evidence="2">F-box domain-containing protein</fullName>
    </recommendedName>
</protein>
<evidence type="ECO:0000256" key="1">
    <source>
        <dbReference type="SAM" id="MobiDB-lite"/>
    </source>
</evidence>
<dbReference type="PROSITE" id="PS50181">
    <property type="entry name" value="FBOX"/>
    <property type="match status" value="1"/>
</dbReference>
<feature type="domain" description="F-box" evidence="2">
    <location>
        <begin position="1"/>
        <end position="45"/>
    </location>
</feature>
<dbReference type="InterPro" id="IPR015943">
    <property type="entry name" value="WD40/YVTN_repeat-like_dom_sf"/>
</dbReference>
<dbReference type="SUPFAM" id="SSF81383">
    <property type="entry name" value="F-box domain"/>
    <property type="match status" value="1"/>
</dbReference>
<dbReference type="SUPFAM" id="SSF50978">
    <property type="entry name" value="WD40 repeat-like"/>
    <property type="match status" value="1"/>
</dbReference>
<keyword evidence="4" id="KW-1185">Reference proteome</keyword>
<dbReference type="CDD" id="cd09917">
    <property type="entry name" value="F-box_SF"/>
    <property type="match status" value="1"/>
</dbReference>
<sequence length="615" mass="68749">MLSNLPNEILSLVSGYLDTPCDVRNLALTSRRLNEFTKLDGWKAYLHGRFGILTFSDAQESAHGLTTLYRNWDRKAFVARYLAPSENATDLTTWKRTRWRGPQGQTMGYQPHIDSYEETHSNWSSRREVLAWSAGTQLVMRIKETGPKAREQWEEFQEIKLHPEEIKDPEKNERSMGFVGRFDCYKNLQSWYIHQLPHSVEGRDDITALKLLRPNQKEEGFESYAFGTASGRLQVRSINPIQQSRKGQDYETGGRSINSLSLSSSSSPHLVATLANSMVALYPVLPNHPLNTIEPLCEVSPIVPGAHGGRIWSCSFISNNCVAVGLGPSYEPIQIYDVTPAGFSERPTRKFCLDSKFWLGQRDGEIMATQNRNTSIYPIIPLPTGARGGTGDSRVFLSGGYDGIVRLHDMRSPKGFETLFWDPTNDSSIYSLATQGLERVVAGTSMHSMLKVFDLRVPGSHHYHSIPLPASASGPKAQPPKTKVKGTRTPAKSFVSSGWNLFLYPRNIHGQNRVRTHRNRSEDSPIYSISIPSATSPSLYAGVEGAVVGLDFVSILDKHPDPLFSSSISRFEDTGSINVKKSWNIDEQVLNFGMYEQEAKDGRCLGSLGGMREER</sequence>
<organism evidence="3 4">
    <name type="scientific">Zopfia rhizophila CBS 207.26</name>
    <dbReference type="NCBI Taxonomy" id="1314779"/>
    <lineage>
        <taxon>Eukaryota</taxon>
        <taxon>Fungi</taxon>
        <taxon>Dikarya</taxon>
        <taxon>Ascomycota</taxon>
        <taxon>Pezizomycotina</taxon>
        <taxon>Dothideomycetes</taxon>
        <taxon>Dothideomycetes incertae sedis</taxon>
        <taxon>Zopfiaceae</taxon>
        <taxon>Zopfia</taxon>
    </lineage>
</organism>
<reference evidence="3" key="1">
    <citation type="journal article" date="2020" name="Stud. Mycol.">
        <title>101 Dothideomycetes genomes: a test case for predicting lifestyles and emergence of pathogens.</title>
        <authorList>
            <person name="Haridas S."/>
            <person name="Albert R."/>
            <person name="Binder M."/>
            <person name="Bloem J."/>
            <person name="Labutti K."/>
            <person name="Salamov A."/>
            <person name="Andreopoulos B."/>
            <person name="Baker S."/>
            <person name="Barry K."/>
            <person name="Bills G."/>
            <person name="Bluhm B."/>
            <person name="Cannon C."/>
            <person name="Castanera R."/>
            <person name="Culley D."/>
            <person name="Daum C."/>
            <person name="Ezra D."/>
            <person name="Gonzalez J."/>
            <person name="Henrissat B."/>
            <person name="Kuo A."/>
            <person name="Liang C."/>
            <person name="Lipzen A."/>
            <person name="Lutzoni F."/>
            <person name="Magnuson J."/>
            <person name="Mondo S."/>
            <person name="Nolan M."/>
            <person name="Ohm R."/>
            <person name="Pangilinan J."/>
            <person name="Park H.-J."/>
            <person name="Ramirez L."/>
            <person name="Alfaro M."/>
            <person name="Sun H."/>
            <person name="Tritt A."/>
            <person name="Yoshinaga Y."/>
            <person name="Zwiers L.-H."/>
            <person name="Turgeon B."/>
            <person name="Goodwin S."/>
            <person name="Spatafora J."/>
            <person name="Crous P."/>
            <person name="Grigoriev I."/>
        </authorList>
    </citation>
    <scope>NUCLEOTIDE SEQUENCE</scope>
    <source>
        <strain evidence="3">CBS 207.26</strain>
    </source>
</reference>
<evidence type="ECO:0000313" key="4">
    <source>
        <dbReference type="Proteomes" id="UP000800200"/>
    </source>
</evidence>
<dbReference type="OrthoDB" id="1259151at2759"/>
<dbReference type="EMBL" id="ML994676">
    <property type="protein sequence ID" value="KAF2178295.1"/>
    <property type="molecule type" value="Genomic_DNA"/>
</dbReference>